<sequence>MLTYELDEDDIGAIRLALSPLSELGLSIRALKRPDLYPLQLPWVRLTEDARRTVDQDVLHALVNDGLTTPDFLNPRPMGPLTRIDDELDALRRLDPDRFRQQLTEVHGELPAPLRGSPARAINRMVDVLADYWTVAFAPHWERMRRILEADIVYRGREVARGGVAGMLNGISPNLHFENRVLSVTLHTRVNRHELIGGHGLTLVPTMFSRRVSAPIAAGEPPMILYAARGQGIMWEKGAPVDDRALVALIGRTRTTLLHAVAEPASSTELAARFGVTTTAVNQHLRALRDARLVTSTRYGRSVLYFRSDLGNALAERED</sequence>
<dbReference type="Gene3D" id="1.10.10.10">
    <property type="entry name" value="Winged helix-like DNA-binding domain superfamily/Winged helix DNA-binding domain"/>
    <property type="match status" value="1"/>
</dbReference>
<dbReference type="InterPro" id="IPR011991">
    <property type="entry name" value="ArsR-like_HTH"/>
</dbReference>
<dbReference type="InterPro" id="IPR001845">
    <property type="entry name" value="HTH_ArsR_DNA-bd_dom"/>
</dbReference>
<proteinExistence type="predicted"/>
<organism evidence="5 6">
    <name type="scientific">Leifsonia poae</name>
    <dbReference type="NCBI Taxonomy" id="110933"/>
    <lineage>
        <taxon>Bacteria</taxon>
        <taxon>Bacillati</taxon>
        <taxon>Actinomycetota</taxon>
        <taxon>Actinomycetes</taxon>
        <taxon>Micrococcales</taxon>
        <taxon>Microbacteriaceae</taxon>
        <taxon>Leifsonia</taxon>
    </lineage>
</organism>
<dbReference type="RefSeq" id="WP_271176855.1">
    <property type="nucleotide sequence ID" value="NZ_BAAAJO010000005.1"/>
</dbReference>
<keyword evidence="6" id="KW-1185">Reference proteome</keyword>
<dbReference type="InterPro" id="IPR036390">
    <property type="entry name" value="WH_DNA-bd_sf"/>
</dbReference>
<keyword evidence="1" id="KW-0805">Transcription regulation</keyword>
<dbReference type="PANTHER" id="PTHR43132:SF8">
    <property type="entry name" value="HTH-TYPE TRANSCRIPTIONAL REGULATOR KMTR"/>
    <property type="match status" value="1"/>
</dbReference>
<evidence type="ECO:0000256" key="1">
    <source>
        <dbReference type="ARBA" id="ARBA00023015"/>
    </source>
</evidence>
<dbReference type="InterPro" id="IPR051011">
    <property type="entry name" value="Metal_resp_trans_reg"/>
</dbReference>
<keyword evidence="2" id="KW-0238">DNA-binding</keyword>
<reference evidence="5" key="1">
    <citation type="journal article" date="2014" name="Int. J. Syst. Evol. Microbiol.">
        <title>Complete genome sequence of Corynebacterium casei LMG S-19264T (=DSM 44701T), isolated from a smear-ripened cheese.</title>
        <authorList>
            <consortium name="US DOE Joint Genome Institute (JGI-PGF)"/>
            <person name="Walter F."/>
            <person name="Albersmeier A."/>
            <person name="Kalinowski J."/>
            <person name="Ruckert C."/>
        </authorList>
    </citation>
    <scope>NUCLEOTIDE SEQUENCE</scope>
    <source>
        <strain evidence="5">VKM Ac-1401</strain>
    </source>
</reference>
<dbReference type="InterPro" id="IPR036388">
    <property type="entry name" value="WH-like_DNA-bd_sf"/>
</dbReference>
<protein>
    <submittedName>
        <fullName evidence="5">Transcriptional regulator</fullName>
    </submittedName>
</protein>
<evidence type="ECO:0000256" key="2">
    <source>
        <dbReference type="ARBA" id="ARBA00023125"/>
    </source>
</evidence>
<evidence type="ECO:0000313" key="6">
    <source>
        <dbReference type="Proteomes" id="UP001142372"/>
    </source>
</evidence>
<dbReference type="CDD" id="cd00090">
    <property type="entry name" value="HTH_ARSR"/>
    <property type="match status" value="1"/>
</dbReference>
<dbReference type="PANTHER" id="PTHR43132">
    <property type="entry name" value="ARSENICAL RESISTANCE OPERON REPRESSOR ARSR-RELATED"/>
    <property type="match status" value="1"/>
</dbReference>
<dbReference type="InterPro" id="IPR045981">
    <property type="entry name" value="DUF5937"/>
</dbReference>
<keyword evidence="3" id="KW-0804">Transcription</keyword>
<name>A0A9W6H9U0_9MICO</name>
<gene>
    <name evidence="5" type="ORF">GCM10017584_17690</name>
</gene>
<dbReference type="SUPFAM" id="SSF46785">
    <property type="entry name" value="Winged helix' DNA-binding domain"/>
    <property type="match status" value="1"/>
</dbReference>
<dbReference type="SMART" id="SM00418">
    <property type="entry name" value="HTH_ARSR"/>
    <property type="match status" value="1"/>
</dbReference>
<feature type="domain" description="HTH arsR-type" evidence="4">
    <location>
        <begin position="234"/>
        <end position="319"/>
    </location>
</feature>
<evidence type="ECO:0000259" key="4">
    <source>
        <dbReference type="PROSITE" id="PS50987"/>
    </source>
</evidence>
<dbReference type="GO" id="GO:0003700">
    <property type="term" value="F:DNA-binding transcription factor activity"/>
    <property type="evidence" value="ECO:0007669"/>
    <property type="project" value="InterPro"/>
</dbReference>
<dbReference type="Pfam" id="PF19361">
    <property type="entry name" value="DUF5937"/>
    <property type="match status" value="1"/>
</dbReference>
<accession>A0A9W6H9U0</accession>
<dbReference type="EMBL" id="BSEN01000006">
    <property type="protein sequence ID" value="GLJ76195.1"/>
    <property type="molecule type" value="Genomic_DNA"/>
</dbReference>
<dbReference type="PROSITE" id="PS50987">
    <property type="entry name" value="HTH_ARSR_2"/>
    <property type="match status" value="1"/>
</dbReference>
<reference evidence="5" key="2">
    <citation type="submission" date="2023-01" db="EMBL/GenBank/DDBJ databases">
        <authorList>
            <person name="Sun Q."/>
            <person name="Evtushenko L."/>
        </authorList>
    </citation>
    <scope>NUCLEOTIDE SEQUENCE</scope>
    <source>
        <strain evidence="5">VKM Ac-1401</strain>
    </source>
</reference>
<dbReference type="AlphaFoldDB" id="A0A9W6H9U0"/>
<dbReference type="Proteomes" id="UP001142372">
    <property type="component" value="Unassembled WGS sequence"/>
</dbReference>
<evidence type="ECO:0000256" key="3">
    <source>
        <dbReference type="ARBA" id="ARBA00023163"/>
    </source>
</evidence>
<dbReference type="Pfam" id="PF12840">
    <property type="entry name" value="HTH_20"/>
    <property type="match status" value="1"/>
</dbReference>
<dbReference type="GO" id="GO:0003677">
    <property type="term" value="F:DNA binding"/>
    <property type="evidence" value="ECO:0007669"/>
    <property type="project" value="UniProtKB-KW"/>
</dbReference>
<evidence type="ECO:0000313" key="5">
    <source>
        <dbReference type="EMBL" id="GLJ76195.1"/>
    </source>
</evidence>
<comment type="caution">
    <text evidence="5">The sequence shown here is derived from an EMBL/GenBank/DDBJ whole genome shotgun (WGS) entry which is preliminary data.</text>
</comment>